<dbReference type="GO" id="GO:0005737">
    <property type="term" value="C:cytoplasm"/>
    <property type="evidence" value="ECO:0007669"/>
    <property type="project" value="TreeGrafter"/>
</dbReference>
<name>A0A8S3YJX3_9EUPU</name>
<dbReference type="FunFam" id="1.10.220.10:FF:000003">
    <property type="entry name" value="Annexin"/>
    <property type="match status" value="1"/>
</dbReference>
<dbReference type="InterPro" id="IPR001464">
    <property type="entry name" value="Annexin"/>
</dbReference>
<dbReference type="SMART" id="SM00335">
    <property type="entry name" value="ANX"/>
    <property type="match status" value="4"/>
</dbReference>
<dbReference type="PRINTS" id="PR00196">
    <property type="entry name" value="ANNEXIN"/>
</dbReference>
<dbReference type="GO" id="GO:0012506">
    <property type="term" value="C:vesicle membrane"/>
    <property type="evidence" value="ECO:0007669"/>
    <property type="project" value="TreeGrafter"/>
</dbReference>
<keyword evidence="7" id="KW-1185">Reference proteome</keyword>
<dbReference type="Gene3D" id="1.10.220.10">
    <property type="entry name" value="Annexin"/>
    <property type="match status" value="6"/>
</dbReference>
<dbReference type="OrthoDB" id="37886at2759"/>
<dbReference type="FunFam" id="1.10.220.10:FF:000005">
    <property type="entry name" value="Annexin"/>
    <property type="match status" value="2"/>
</dbReference>
<dbReference type="GO" id="GO:0005544">
    <property type="term" value="F:calcium-dependent phospholipid binding"/>
    <property type="evidence" value="ECO:0007669"/>
    <property type="project" value="UniProtKB-KW"/>
</dbReference>
<dbReference type="GO" id="GO:0005634">
    <property type="term" value="C:nucleus"/>
    <property type="evidence" value="ECO:0007669"/>
    <property type="project" value="TreeGrafter"/>
</dbReference>
<dbReference type="EMBL" id="CAJHNH020000177">
    <property type="protein sequence ID" value="CAG5115875.1"/>
    <property type="molecule type" value="Genomic_DNA"/>
</dbReference>
<evidence type="ECO:0000256" key="2">
    <source>
        <dbReference type="ARBA" id="ARBA00022553"/>
    </source>
</evidence>
<dbReference type="Proteomes" id="UP000678393">
    <property type="component" value="Unassembled WGS sequence"/>
</dbReference>
<keyword evidence="4 5" id="KW-0041">Annexin</keyword>
<dbReference type="GO" id="GO:0005886">
    <property type="term" value="C:plasma membrane"/>
    <property type="evidence" value="ECO:0007669"/>
    <property type="project" value="TreeGrafter"/>
</dbReference>
<dbReference type="SUPFAM" id="SSF47874">
    <property type="entry name" value="Annexin"/>
    <property type="match status" value="2"/>
</dbReference>
<dbReference type="InterPro" id="IPR037104">
    <property type="entry name" value="Annexin_sf"/>
</dbReference>
<dbReference type="PROSITE" id="PS51897">
    <property type="entry name" value="ANNEXIN_2"/>
    <property type="match status" value="5"/>
</dbReference>
<evidence type="ECO:0000313" key="7">
    <source>
        <dbReference type="Proteomes" id="UP000678393"/>
    </source>
</evidence>
<comment type="domain">
    <text evidence="5">A pair of annexin repeats may form one binding site for calcium and phospholipid.</text>
</comment>
<keyword evidence="3 5" id="KW-0677">Repeat</keyword>
<keyword evidence="5" id="KW-0106">Calcium</keyword>
<reference evidence="6" key="1">
    <citation type="submission" date="2021-04" db="EMBL/GenBank/DDBJ databases">
        <authorList>
            <consortium name="Molecular Ecology Group"/>
        </authorList>
    </citation>
    <scope>NUCLEOTIDE SEQUENCE</scope>
</reference>
<dbReference type="FunFam" id="1.10.220.10:FF:000001">
    <property type="entry name" value="Annexin"/>
    <property type="match status" value="1"/>
</dbReference>
<dbReference type="GO" id="GO:0001786">
    <property type="term" value="F:phosphatidylserine binding"/>
    <property type="evidence" value="ECO:0007669"/>
    <property type="project" value="TreeGrafter"/>
</dbReference>
<evidence type="ECO:0000256" key="4">
    <source>
        <dbReference type="ARBA" id="ARBA00023216"/>
    </source>
</evidence>
<feature type="non-terminal residue" evidence="6">
    <location>
        <position position="422"/>
    </location>
</feature>
<organism evidence="6 7">
    <name type="scientific">Candidula unifasciata</name>
    <dbReference type="NCBI Taxonomy" id="100452"/>
    <lineage>
        <taxon>Eukaryota</taxon>
        <taxon>Metazoa</taxon>
        <taxon>Spiralia</taxon>
        <taxon>Lophotrochozoa</taxon>
        <taxon>Mollusca</taxon>
        <taxon>Gastropoda</taxon>
        <taxon>Heterobranchia</taxon>
        <taxon>Euthyneura</taxon>
        <taxon>Panpulmonata</taxon>
        <taxon>Eupulmonata</taxon>
        <taxon>Stylommatophora</taxon>
        <taxon>Helicina</taxon>
        <taxon>Helicoidea</taxon>
        <taxon>Geomitridae</taxon>
        <taxon>Candidula</taxon>
    </lineage>
</organism>
<evidence type="ECO:0000256" key="5">
    <source>
        <dbReference type="RuleBase" id="RU003540"/>
    </source>
</evidence>
<dbReference type="PROSITE" id="PS00223">
    <property type="entry name" value="ANNEXIN_1"/>
    <property type="match status" value="1"/>
</dbReference>
<keyword evidence="5" id="KW-0111">Calcium/phospholipid-binding</keyword>
<dbReference type="InterPro" id="IPR018252">
    <property type="entry name" value="Annexin_repeat_CS"/>
</dbReference>
<evidence type="ECO:0000256" key="1">
    <source>
        <dbReference type="ARBA" id="ARBA00007831"/>
    </source>
</evidence>
<dbReference type="PANTHER" id="PTHR10502:SF102">
    <property type="entry name" value="ANNEXIN B11"/>
    <property type="match status" value="1"/>
</dbReference>
<accession>A0A8S3YJX3</accession>
<dbReference type="GO" id="GO:0005509">
    <property type="term" value="F:calcium ion binding"/>
    <property type="evidence" value="ECO:0007669"/>
    <property type="project" value="InterPro"/>
</dbReference>
<dbReference type="InterPro" id="IPR018502">
    <property type="entry name" value="Annexin_repeat"/>
</dbReference>
<protein>
    <recommendedName>
        <fullName evidence="5">Annexin</fullName>
    </recommendedName>
</protein>
<proteinExistence type="inferred from homology"/>
<evidence type="ECO:0000256" key="3">
    <source>
        <dbReference type="ARBA" id="ARBA00022737"/>
    </source>
</evidence>
<dbReference type="Pfam" id="PF00191">
    <property type="entry name" value="Annexin"/>
    <property type="match status" value="5"/>
</dbReference>
<evidence type="ECO:0000313" key="6">
    <source>
        <dbReference type="EMBL" id="CAG5115875.1"/>
    </source>
</evidence>
<keyword evidence="2" id="KW-0597">Phosphoprotein</keyword>
<sequence>MKGPGTKEDVIIEVVTRNSNSQRQTVKKRFTEIYNQDLVERIKSELTGDFKDTILALLMPPVELDVDTLYKSMKGLGADEPTLIGVICSKTGADLDEVKQEYKKEYKSDLESDVRKETKGDLRDLLVQLLAGNKDKDPKVDQVKAEKDATTLYGQPKPSVVKEIFLKNSLPQIKAISDAHKKIFHKDISVSIKRASCGDAEEAYLACALRQQNKTKYFADRLRSSLKRAGVNNRQLIWALVSRSEKDLPAIKGKYRQLYGSPLREDVKTETTGDYEKTLLTIIDKVGEEKPTDEEDPSLTTDDEINEYDEDAVKLHKAMAGAGAKEDVITEVITRNSNPERQKVKKRYQEIYNKDLVKDLDAELSGIYQDLMLALLMPPLEYDAFCLNKAMKGTGTDETTLISLICSKSAADLDDIKNEYKK</sequence>
<dbReference type="AlphaFoldDB" id="A0A8S3YJX3"/>
<gene>
    <name evidence="6" type="ORF">CUNI_LOCUS1433</name>
</gene>
<comment type="similarity">
    <text evidence="1 5">Belongs to the annexin family.</text>
</comment>
<dbReference type="PANTHER" id="PTHR10502">
    <property type="entry name" value="ANNEXIN"/>
    <property type="match status" value="1"/>
</dbReference>
<comment type="caution">
    <text evidence="6">The sequence shown here is derived from an EMBL/GenBank/DDBJ whole genome shotgun (WGS) entry which is preliminary data.</text>
</comment>